<gene>
    <name evidence="8" type="ORF">ASR47_101279</name>
</gene>
<dbReference type="RefSeq" id="WP_065307506.1">
    <property type="nucleotide sequence ID" value="NZ_LOCQ01000051.1"/>
</dbReference>
<evidence type="ECO:0000256" key="5">
    <source>
        <dbReference type="ARBA" id="ARBA00023136"/>
    </source>
</evidence>
<keyword evidence="2" id="KW-1003">Cell membrane</keyword>
<evidence type="ECO:0000256" key="6">
    <source>
        <dbReference type="SAM" id="Phobius"/>
    </source>
</evidence>
<evidence type="ECO:0000256" key="4">
    <source>
        <dbReference type="ARBA" id="ARBA00022989"/>
    </source>
</evidence>
<keyword evidence="9" id="KW-1185">Reference proteome</keyword>
<feature type="transmembrane region" description="Helical" evidence="6">
    <location>
        <begin position="20"/>
        <end position="40"/>
    </location>
</feature>
<evidence type="ECO:0000256" key="1">
    <source>
        <dbReference type="ARBA" id="ARBA00004651"/>
    </source>
</evidence>
<comment type="caution">
    <text evidence="8">The sequence shown here is derived from an EMBL/GenBank/DDBJ whole genome shotgun (WGS) entry which is preliminary data.</text>
</comment>
<dbReference type="InterPro" id="IPR010432">
    <property type="entry name" value="RDD"/>
</dbReference>
<dbReference type="PATRIC" id="fig|1747903.4.peg.3474"/>
<name>A0A1A7C298_9BURK</name>
<dbReference type="PANTHER" id="PTHR36115">
    <property type="entry name" value="PROLINE-RICH ANTIGEN HOMOLOG-RELATED"/>
    <property type="match status" value="1"/>
</dbReference>
<evidence type="ECO:0000259" key="7">
    <source>
        <dbReference type="Pfam" id="PF06271"/>
    </source>
</evidence>
<dbReference type="STRING" id="1747903.ASR47_101279"/>
<organism evidence="8 9">
    <name type="scientific">Janthinobacterium psychrotolerans</name>
    <dbReference type="NCBI Taxonomy" id="1747903"/>
    <lineage>
        <taxon>Bacteria</taxon>
        <taxon>Pseudomonadati</taxon>
        <taxon>Pseudomonadota</taxon>
        <taxon>Betaproteobacteria</taxon>
        <taxon>Burkholderiales</taxon>
        <taxon>Oxalobacteraceae</taxon>
        <taxon>Janthinobacterium</taxon>
    </lineage>
</organism>
<dbReference type="Pfam" id="PF06271">
    <property type="entry name" value="RDD"/>
    <property type="match status" value="1"/>
</dbReference>
<evidence type="ECO:0000313" key="9">
    <source>
        <dbReference type="Proteomes" id="UP000092713"/>
    </source>
</evidence>
<proteinExistence type="predicted"/>
<dbReference type="PANTHER" id="PTHR36115:SF4">
    <property type="entry name" value="MEMBRANE PROTEIN"/>
    <property type="match status" value="1"/>
</dbReference>
<dbReference type="OrthoDB" id="5298807at2"/>
<evidence type="ECO:0000256" key="3">
    <source>
        <dbReference type="ARBA" id="ARBA00022692"/>
    </source>
</evidence>
<keyword evidence="4 6" id="KW-1133">Transmembrane helix</keyword>
<dbReference type="InterPro" id="IPR051791">
    <property type="entry name" value="Pra-immunoreactive"/>
</dbReference>
<keyword evidence="3 6" id="KW-0812">Transmembrane</keyword>
<sequence length="149" mass="16691">MQYAASEMDYVGFWPRMGATLIDTLLLLLITEPLMLAVYGRHYWAEEVWIHGPAHVLISCVLPFLVQLALWLWLASTPGKMAVKAVIADARTGGKPAAWQFVVRGLAYYLSALPLFLGFIWIGIDARKQGWHDKLAGTVVIRRQARAVI</sequence>
<reference evidence="8 9" key="1">
    <citation type="submission" date="2016-04" db="EMBL/GenBank/DDBJ databases">
        <title>Draft genome sequence of Janthinobacterium psychrotolerans sp. nov., isolated from freshwater sediments in Denmark.</title>
        <authorList>
            <person name="Gong X."/>
            <person name="Skrivergaard S."/>
            <person name="Korsgaard B.S."/>
            <person name="Schreiber L."/>
            <person name="Marshall I.P."/>
            <person name="Finster K."/>
            <person name="Schramm A."/>
        </authorList>
    </citation>
    <scope>NUCLEOTIDE SEQUENCE [LARGE SCALE GENOMIC DNA]</scope>
    <source>
        <strain evidence="8 9">S3-2</strain>
    </source>
</reference>
<accession>A0A1A7C298</accession>
<dbReference type="AlphaFoldDB" id="A0A1A7C298"/>
<evidence type="ECO:0000256" key="2">
    <source>
        <dbReference type="ARBA" id="ARBA00022475"/>
    </source>
</evidence>
<protein>
    <submittedName>
        <fullName evidence="8">Putative membrane protein YckC, RDD family</fullName>
    </submittedName>
</protein>
<dbReference type="EMBL" id="LOCQ01000051">
    <property type="protein sequence ID" value="OBV39857.1"/>
    <property type="molecule type" value="Genomic_DNA"/>
</dbReference>
<dbReference type="GO" id="GO:0005886">
    <property type="term" value="C:plasma membrane"/>
    <property type="evidence" value="ECO:0007669"/>
    <property type="project" value="UniProtKB-SubCell"/>
</dbReference>
<keyword evidence="5 6" id="KW-0472">Membrane</keyword>
<evidence type="ECO:0000313" key="8">
    <source>
        <dbReference type="EMBL" id="OBV39857.1"/>
    </source>
</evidence>
<feature type="domain" description="RDD" evidence="7">
    <location>
        <begin position="10"/>
        <end position="137"/>
    </location>
</feature>
<comment type="subcellular location">
    <subcellularLocation>
        <location evidence="1">Cell membrane</location>
        <topology evidence="1">Multi-pass membrane protein</topology>
    </subcellularLocation>
</comment>
<feature type="transmembrane region" description="Helical" evidence="6">
    <location>
        <begin position="106"/>
        <end position="124"/>
    </location>
</feature>
<dbReference type="Proteomes" id="UP000092713">
    <property type="component" value="Unassembled WGS sequence"/>
</dbReference>
<feature type="transmembrane region" description="Helical" evidence="6">
    <location>
        <begin position="52"/>
        <end position="74"/>
    </location>
</feature>